<dbReference type="EMBL" id="WUEY01000012">
    <property type="protein sequence ID" value="NEI72422.1"/>
    <property type="molecule type" value="Genomic_DNA"/>
</dbReference>
<evidence type="ECO:0000259" key="1">
    <source>
        <dbReference type="Pfam" id="PF01796"/>
    </source>
</evidence>
<dbReference type="Proteomes" id="UP000483035">
    <property type="component" value="Unassembled WGS sequence"/>
</dbReference>
<reference evidence="3 4" key="1">
    <citation type="submission" date="2019-12" db="EMBL/GenBank/DDBJ databases">
        <title>Rhizobium genotypes associated with high levels of biological nitrogen fixation by grain legumes in a temperate-maritime cropping system.</title>
        <authorList>
            <person name="Maluk M."/>
            <person name="Francesc Ferrando Molina F."/>
            <person name="Lopez Del Egido L."/>
            <person name="Lafos M."/>
            <person name="Langarica-Fuentes A."/>
            <person name="Gebre Yohannes G."/>
            <person name="Young M.W."/>
            <person name="Martin P."/>
            <person name="Gantlett R."/>
            <person name="Kenicer G."/>
            <person name="Hawes C."/>
            <person name="Begg G.S."/>
            <person name="Quilliam R.S."/>
            <person name="Squire G.R."/>
            <person name="Poole P.S."/>
            <person name="Young P.W."/>
            <person name="Iannetta P.M."/>
            <person name="James E.K."/>
        </authorList>
    </citation>
    <scope>NUCLEOTIDE SEQUENCE [LARGE SCALE GENOMIC DNA]</scope>
    <source>
        <strain evidence="3 4">JHI1118</strain>
    </source>
</reference>
<comment type="caution">
    <text evidence="3">The sequence shown here is derived from an EMBL/GenBank/DDBJ whole genome shotgun (WGS) entry which is preliminary data.</text>
</comment>
<evidence type="ECO:0000259" key="2">
    <source>
        <dbReference type="Pfam" id="PF12172"/>
    </source>
</evidence>
<dbReference type="InterPro" id="IPR012340">
    <property type="entry name" value="NA-bd_OB-fold"/>
</dbReference>
<dbReference type="PANTHER" id="PTHR34075:SF5">
    <property type="entry name" value="BLR3430 PROTEIN"/>
    <property type="match status" value="1"/>
</dbReference>
<evidence type="ECO:0008006" key="5">
    <source>
        <dbReference type="Google" id="ProtNLM"/>
    </source>
</evidence>
<dbReference type="InterPro" id="IPR022002">
    <property type="entry name" value="ChsH2_Znr"/>
</dbReference>
<accession>A0A6L9UDW6</accession>
<evidence type="ECO:0000313" key="4">
    <source>
        <dbReference type="Proteomes" id="UP000483035"/>
    </source>
</evidence>
<dbReference type="InterPro" id="IPR002878">
    <property type="entry name" value="ChsH2_C"/>
</dbReference>
<dbReference type="SUPFAM" id="SSF50249">
    <property type="entry name" value="Nucleic acid-binding proteins"/>
    <property type="match status" value="1"/>
</dbReference>
<dbReference type="Pfam" id="PF01796">
    <property type="entry name" value="OB_ChsH2_C"/>
    <property type="match status" value="1"/>
</dbReference>
<dbReference type="InterPro" id="IPR052513">
    <property type="entry name" value="Thioester_dehydratase-like"/>
</dbReference>
<protein>
    <recommendedName>
        <fullName evidence="5">DUF35 domain-containing protein</fullName>
    </recommendedName>
</protein>
<proteinExistence type="predicted"/>
<evidence type="ECO:0000313" key="3">
    <source>
        <dbReference type="EMBL" id="NEI72422.1"/>
    </source>
</evidence>
<gene>
    <name evidence="3" type="ORF">GR212_22830</name>
</gene>
<feature type="domain" description="ChsH2 rubredoxin-like zinc ribbon" evidence="2">
    <location>
        <begin position="34"/>
        <end position="63"/>
    </location>
</feature>
<feature type="domain" description="ChsH2 C-terminal OB-fold" evidence="1">
    <location>
        <begin position="69"/>
        <end position="122"/>
    </location>
</feature>
<organism evidence="3 4">
    <name type="scientific">Rhizobium lusitanum</name>
    <dbReference type="NCBI Taxonomy" id="293958"/>
    <lineage>
        <taxon>Bacteria</taxon>
        <taxon>Pseudomonadati</taxon>
        <taxon>Pseudomonadota</taxon>
        <taxon>Alphaproteobacteria</taxon>
        <taxon>Hyphomicrobiales</taxon>
        <taxon>Rhizobiaceae</taxon>
        <taxon>Rhizobium/Agrobacterium group</taxon>
        <taxon>Rhizobium</taxon>
    </lineage>
</organism>
<dbReference type="Pfam" id="PF12172">
    <property type="entry name" value="zf-ChsH2"/>
    <property type="match status" value="1"/>
</dbReference>
<dbReference type="PANTHER" id="PTHR34075">
    <property type="entry name" value="BLR3430 PROTEIN"/>
    <property type="match status" value="1"/>
</dbReference>
<name>A0A6L9UDW6_9HYPH</name>
<dbReference type="AlphaFoldDB" id="A0A6L9UDW6"/>
<sequence>MVSQTMADNAVENRSEEDAELLSPAVMSFDDDGRPHLRGGRCQTCGARTFPRVEVCPACMGEEMVEEIMPDHGTLYSYTVVHVGPACWEKPMTLGYVDFDNGVRVFTHLKGKVAIGQEVALSLDTVGHQPDGRELHSFVFSADGVS</sequence>